<evidence type="ECO:0000259" key="5">
    <source>
        <dbReference type="Pfam" id="PF04003"/>
    </source>
</evidence>
<sequence>MPALNFFSSETLNRSSMPSNALSSSSPSTHLSAFSQDRQYFAIVLLAVDKHRLRIYSTSTSSVVADLIPHAHVSSIEWTSTSSSGEQSSPSKKRRKGSTSSTKLPQTTVVALGLSDGSILLFSPSHGKTVQTLSNAASTSPIAALSRSASKNVDNACRLFSVSSDNVIRLWDTSVNTIQGTWNTDDRVPYTCIRAYPSSDDDAPESHQLLVANTTVKLLNLEEFDAAVRSSTTPLKIKPESTFTGHASPIQEIHCDVEYGRFITMSQSDRIMYVWSIEQTGTMAASIPLDSKARAASFNPSNHTVAAVSSLGTLSLVPVPSELVTSGKQKVPSLSPRSVITSKGKAQDVIAASFQNPRSMHVVRLINGARPVVSLVDYLNDSEGFVSEITLGDPPAIMTQEAQLLRTKKYAEPQLPGVHSGGEIGLEQDADPNTVDGDLDVEIAELSLGQRLTALNGEDAGDDADDTDSKQKHPQHGLTVVPASSLTRTLIQALHSSDARLLETCLAHSSAELINNTVRRLPPQLAEPLIKACVERLGRGARAGEMKGGGGGASSQRGMSLITWVKAVLTIHSGHLMTIHDLVPRLSGLHATLTSRLALQQSLLSLSGRLEMVLSQIELRSSTAPAPLTLNRSKPSQSVQSKNKGPLRYVEGESGDEADEMDVEEDDEGSVEDIELGGDSADEDDDEEWDDEEADDDSDEDPTMNGFIDGEAEEDSGEEEDEDSD</sequence>
<evidence type="ECO:0000256" key="2">
    <source>
        <dbReference type="ARBA" id="ARBA00023242"/>
    </source>
</evidence>
<keyword evidence="2" id="KW-0539">Nucleus</keyword>
<dbReference type="STRING" id="1884261.A0A5C3QWL7"/>
<feature type="compositionally biased region" description="Acidic residues" evidence="4">
    <location>
        <begin position="653"/>
        <end position="702"/>
    </location>
</feature>
<name>A0A5C3QWL7_9AGAR</name>
<dbReference type="PANTHER" id="PTHR44267">
    <property type="entry name" value="WD REPEAT-CONTAINING PROTEIN 43"/>
    <property type="match status" value="1"/>
</dbReference>
<reference evidence="6 7" key="1">
    <citation type="journal article" date="2019" name="Nat. Ecol. Evol.">
        <title>Megaphylogeny resolves global patterns of mushroom evolution.</title>
        <authorList>
            <person name="Varga T."/>
            <person name="Krizsan K."/>
            <person name="Foldi C."/>
            <person name="Dima B."/>
            <person name="Sanchez-Garcia M."/>
            <person name="Sanchez-Ramirez S."/>
            <person name="Szollosi G.J."/>
            <person name="Szarkandi J.G."/>
            <person name="Papp V."/>
            <person name="Albert L."/>
            <person name="Andreopoulos W."/>
            <person name="Angelini C."/>
            <person name="Antonin V."/>
            <person name="Barry K.W."/>
            <person name="Bougher N.L."/>
            <person name="Buchanan P."/>
            <person name="Buyck B."/>
            <person name="Bense V."/>
            <person name="Catcheside P."/>
            <person name="Chovatia M."/>
            <person name="Cooper J."/>
            <person name="Damon W."/>
            <person name="Desjardin D."/>
            <person name="Finy P."/>
            <person name="Geml J."/>
            <person name="Haridas S."/>
            <person name="Hughes K."/>
            <person name="Justo A."/>
            <person name="Karasinski D."/>
            <person name="Kautmanova I."/>
            <person name="Kiss B."/>
            <person name="Kocsube S."/>
            <person name="Kotiranta H."/>
            <person name="LaButti K.M."/>
            <person name="Lechner B.E."/>
            <person name="Liimatainen K."/>
            <person name="Lipzen A."/>
            <person name="Lukacs Z."/>
            <person name="Mihaltcheva S."/>
            <person name="Morgado L.N."/>
            <person name="Niskanen T."/>
            <person name="Noordeloos M.E."/>
            <person name="Ohm R.A."/>
            <person name="Ortiz-Santana B."/>
            <person name="Ovrebo C."/>
            <person name="Racz N."/>
            <person name="Riley R."/>
            <person name="Savchenko A."/>
            <person name="Shiryaev A."/>
            <person name="Soop K."/>
            <person name="Spirin V."/>
            <person name="Szebenyi C."/>
            <person name="Tomsovsky M."/>
            <person name="Tulloss R.E."/>
            <person name="Uehling J."/>
            <person name="Grigoriev I.V."/>
            <person name="Vagvolgyi C."/>
            <person name="Papp T."/>
            <person name="Martin F.M."/>
            <person name="Miettinen O."/>
            <person name="Hibbett D.S."/>
            <person name="Nagy L.G."/>
        </authorList>
    </citation>
    <scope>NUCLEOTIDE SEQUENCE [LARGE SCALE GENOMIC DNA]</scope>
    <source>
        <strain evidence="6 7">CBS 309.79</strain>
    </source>
</reference>
<keyword evidence="7" id="KW-1185">Reference proteome</keyword>
<dbReference type="Proteomes" id="UP000305067">
    <property type="component" value="Unassembled WGS sequence"/>
</dbReference>
<evidence type="ECO:0000313" key="7">
    <source>
        <dbReference type="Proteomes" id="UP000305067"/>
    </source>
</evidence>
<dbReference type="InterPro" id="IPR001680">
    <property type="entry name" value="WD40_rpt"/>
</dbReference>
<dbReference type="InterPro" id="IPR015943">
    <property type="entry name" value="WD40/YVTN_repeat-like_dom_sf"/>
</dbReference>
<dbReference type="InterPro" id="IPR036322">
    <property type="entry name" value="WD40_repeat_dom_sf"/>
</dbReference>
<evidence type="ECO:0000256" key="1">
    <source>
        <dbReference type="ARBA" id="ARBA00004123"/>
    </source>
</evidence>
<dbReference type="GO" id="GO:0000462">
    <property type="term" value="P:maturation of SSU-rRNA from tricistronic rRNA transcript (SSU-rRNA, 5.8S rRNA, LSU-rRNA)"/>
    <property type="evidence" value="ECO:0007669"/>
    <property type="project" value="TreeGrafter"/>
</dbReference>
<accession>A0A5C3QWL7</accession>
<dbReference type="InterPro" id="IPR052414">
    <property type="entry name" value="U3_snoRNA-assoc_WDR"/>
</dbReference>
<evidence type="ECO:0000256" key="3">
    <source>
        <dbReference type="ARBA" id="ARBA00038335"/>
    </source>
</evidence>
<evidence type="ECO:0000313" key="6">
    <source>
        <dbReference type="EMBL" id="TFL06302.1"/>
    </source>
</evidence>
<feature type="compositionally biased region" description="Acidic residues" evidence="4">
    <location>
        <begin position="710"/>
        <end position="725"/>
    </location>
</feature>
<dbReference type="AlphaFoldDB" id="A0A5C3QWL7"/>
<dbReference type="Gene3D" id="2.130.10.10">
    <property type="entry name" value="YVTN repeat-like/Quinoprotein amine dehydrogenase"/>
    <property type="match status" value="2"/>
</dbReference>
<feature type="compositionally biased region" description="Low complexity" evidence="4">
    <location>
        <begin position="79"/>
        <end position="90"/>
    </location>
</feature>
<dbReference type="EMBL" id="ML178815">
    <property type="protein sequence ID" value="TFL06302.1"/>
    <property type="molecule type" value="Genomic_DNA"/>
</dbReference>
<protein>
    <submittedName>
        <fullName evidence="6">WD40-repeat-containing domain protein</fullName>
    </submittedName>
</protein>
<evidence type="ECO:0000256" key="4">
    <source>
        <dbReference type="SAM" id="MobiDB-lite"/>
    </source>
</evidence>
<dbReference type="PANTHER" id="PTHR44267:SF1">
    <property type="entry name" value="WD REPEAT-CONTAINING PROTEIN 43"/>
    <property type="match status" value="1"/>
</dbReference>
<feature type="compositionally biased region" description="Polar residues" evidence="4">
    <location>
        <begin position="626"/>
        <end position="643"/>
    </location>
</feature>
<comment type="similarity">
    <text evidence="3">Belongs to the UTP5 family.</text>
</comment>
<dbReference type="OrthoDB" id="30195at2759"/>
<dbReference type="GO" id="GO:0032040">
    <property type="term" value="C:small-subunit processome"/>
    <property type="evidence" value="ECO:0007669"/>
    <property type="project" value="UniProtKB-ARBA"/>
</dbReference>
<feature type="region of interest" description="Disordered" evidence="4">
    <location>
        <begin position="626"/>
        <end position="725"/>
    </location>
</feature>
<proteinExistence type="inferred from homology"/>
<dbReference type="Pfam" id="PF04003">
    <property type="entry name" value="Utp12"/>
    <property type="match status" value="1"/>
</dbReference>
<comment type="subcellular location">
    <subcellularLocation>
        <location evidence="1">Nucleus</location>
    </subcellularLocation>
</comment>
<dbReference type="SUPFAM" id="SSF50978">
    <property type="entry name" value="WD40 repeat-like"/>
    <property type="match status" value="1"/>
</dbReference>
<dbReference type="InterPro" id="IPR007148">
    <property type="entry name" value="SSU_processome_Utp12"/>
</dbReference>
<dbReference type="SMART" id="SM00320">
    <property type="entry name" value="WD40"/>
    <property type="match status" value="3"/>
</dbReference>
<feature type="domain" description="Small-subunit processome Utp12" evidence="5">
    <location>
        <begin position="498"/>
        <end position="615"/>
    </location>
</feature>
<gene>
    <name evidence="6" type="ORF">BDV98DRAFT_652891</name>
</gene>
<feature type="region of interest" description="Disordered" evidence="4">
    <location>
        <begin position="456"/>
        <end position="479"/>
    </location>
</feature>
<organism evidence="6 7">
    <name type="scientific">Pterulicium gracile</name>
    <dbReference type="NCBI Taxonomy" id="1884261"/>
    <lineage>
        <taxon>Eukaryota</taxon>
        <taxon>Fungi</taxon>
        <taxon>Dikarya</taxon>
        <taxon>Basidiomycota</taxon>
        <taxon>Agaricomycotina</taxon>
        <taxon>Agaricomycetes</taxon>
        <taxon>Agaricomycetidae</taxon>
        <taxon>Agaricales</taxon>
        <taxon>Pleurotineae</taxon>
        <taxon>Pterulaceae</taxon>
        <taxon>Pterulicium</taxon>
    </lineage>
</organism>
<feature type="region of interest" description="Disordered" evidence="4">
    <location>
        <begin position="79"/>
        <end position="103"/>
    </location>
</feature>